<comment type="caution">
    <text evidence="3">The sequence shown here is derived from an EMBL/GenBank/DDBJ whole genome shotgun (WGS) entry which is preliminary data.</text>
</comment>
<keyword evidence="4" id="KW-1185">Reference proteome</keyword>
<gene>
    <name evidence="3" type="ORF">ACFPM3_10215</name>
</gene>
<reference evidence="4" key="1">
    <citation type="journal article" date="2019" name="Int. J. Syst. Evol. Microbiol.">
        <title>The Global Catalogue of Microorganisms (GCM) 10K type strain sequencing project: providing services to taxonomists for standard genome sequencing and annotation.</title>
        <authorList>
            <consortium name="The Broad Institute Genomics Platform"/>
            <consortium name="The Broad Institute Genome Sequencing Center for Infectious Disease"/>
            <person name="Wu L."/>
            <person name="Ma J."/>
        </authorList>
    </citation>
    <scope>NUCLEOTIDE SEQUENCE [LARGE SCALE GENOMIC DNA]</scope>
    <source>
        <strain evidence="4">CGMCC 4.1648</strain>
    </source>
</reference>
<dbReference type="RefSeq" id="WP_345690795.1">
    <property type="nucleotide sequence ID" value="NZ_BAABIT010000001.1"/>
</dbReference>
<feature type="transmembrane region" description="Helical" evidence="2">
    <location>
        <begin position="139"/>
        <end position="159"/>
    </location>
</feature>
<evidence type="ECO:0000313" key="3">
    <source>
        <dbReference type="EMBL" id="MFC5022505.1"/>
    </source>
</evidence>
<sequence length="647" mass="67813">MTEQICRALYARPTHAGPCPTPGHHGCAPWGEPAATWVISHLRHGRAHPVPSYGVDLGLVVAHSRRAHRIRLARRAALVLAFGALAVGAAGPMAAWAAALFLAWCLGPSGSAWAATPLVGLWAYALVATQRDDHLLPLWRGIVILPGVVIAVVVVVYAADALVARAARSSVRPSGHAPEGGAELPYDREGRFIGAGRDVRRAVEVRVPLRTADPGRPARPLDEAELLDRIGTGLTALTAQAGPRDPAYTATAPLPDLSVSRVVALPVDLWLERNGRGRRRERARGRAVPGLGLGLGGPGRTYLRAESASWAGHVVVSLFVHAALQAGELRLTLRPQVTTPLRALPPEWARPGPMAVTGLRGARVLGQELWRRVRKRDPESQAVPPPEGPVSLRDSFSRPGLEDLHQKADAERHLALLQASVLGTVEAVMAEHGFRTEAFTDTTRAVINNIRVAGDNHAPIQIIAGQVVEEASQSVADLLPHQDEGATMPERTEPTSAPPTPAPRPAVLRADGTEPPSAPRPAVPQAGISIGRDNNGPVQQATGRSLSHLAQTGTATGTGGRASAVEDVVALLAAFRAEVERSAAELPDPEAARDCAAVVEASLADPGAEASAPALRTAVRSIPALVAGTAVQQTGEALVSALSVLLP</sequence>
<feature type="transmembrane region" description="Helical" evidence="2">
    <location>
        <begin position="110"/>
        <end position="127"/>
    </location>
</feature>
<proteinExistence type="predicted"/>
<evidence type="ECO:0000313" key="4">
    <source>
        <dbReference type="Proteomes" id="UP001595829"/>
    </source>
</evidence>
<name>A0ABV9XDW7_9ACTN</name>
<dbReference type="Proteomes" id="UP001595829">
    <property type="component" value="Unassembled WGS sequence"/>
</dbReference>
<keyword evidence="2" id="KW-0812">Transmembrane</keyword>
<organism evidence="3 4">
    <name type="scientific">Streptomyces coeruleoprunus</name>
    <dbReference type="NCBI Taxonomy" id="285563"/>
    <lineage>
        <taxon>Bacteria</taxon>
        <taxon>Bacillati</taxon>
        <taxon>Actinomycetota</taxon>
        <taxon>Actinomycetes</taxon>
        <taxon>Kitasatosporales</taxon>
        <taxon>Streptomycetaceae</taxon>
        <taxon>Streptomyces</taxon>
    </lineage>
</organism>
<feature type="region of interest" description="Disordered" evidence="1">
    <location>
        <begin position="374"/>
        <end position="395"/>
    </location>
</feature>
<protein>
    <recommendedName>
        <fullName evidence="5">Integral membrane protein</fullName>
    </recommendedName>
</protein>
<feature type="region of interest" description="Disordered" evidence="1">
    <location>
        <begin position="482"/>
        <end position="544"/>
    </location>
</feature>
<evidence type="ECO:0000256" key="2">
    <source>
        <dbReference type="SAM" id="Phobius"/>
    </source>
</evidence>
<evidence type="ECO:0008006" key="5">
    <source>
        <dbReference type="Google" id="ProtNLM"/>
    </source>
</evidence>
<evidence type="ECO:0000256" key="1">
    <source>
        <dbReference type="SAM" id="MobiDB-lite"/>
    </source>
</evidence>
<keyword evidence="2" id="KW-1133">Transmembrane helix</keyword>
<accession>A0ABV9XDW7</accession>
<keyword evidence="2" id="KW-0472">Membrane</keyword>
<dbReference type="EMBL" id="JBHSJD010000007">
    <property type="protein sequence ID" value="MFC5022505.1"/>
    <property type="molecule type" value="Genomic_DNA"/>
</dbReference>
<feature type="transmembrane region" description="Helical" evidence="2">
    <location>
        <begin position="76"/>
        <end position="104"/>
    </location>
</feature>